<reference evidence="2 3" key="1">
    <citation type="submission" date="2014-06" db="EMBL/GenBank/DDBJ databases">
        <title>Draft genome sequence of Bacillus gaemokensis JCM 15801 (MCCC 1A00707).</title>
        <authorList>
            <person name="Lai Q."/>
            <person name="Liu Y."/>
            <person name="Shao Z."/>
        </authorList>
    </citation>
    <scope>NUCLEOTIDE SEQUENCE [LARGE SCALE GENOMIC DNA]</scope>
    <source>
        <strain evidence="2 3">JCM 15801</strain>
    </source>
</reference>
<evidence type="ECO:0000313" key="3">
    <source>
        <dbReference type="Proteomes" id="UP000027778"/>
    </source>
</evidence>
<comment type="caution">
    <text evidence="2">The sequence shown here is derived from an EMBL/GenBank/DDBJ whole genome shotgun (WGS) entry which is preliminary data.</text>
</comment>
<protein>
    <submittedName>
        <fullName evidence="2">ABC transporter permease</fullName>
    </submittedName>
</protein>
<evidence type="ECO:0000313" key="2">
    <source>
        <dbReference type="EMBL" id="KEK24986.1"/>
    </source>
</evidence>
<dbReference type="AlphaFoldDB" id="A0A073KES2"/>
<feature type="transmembrane region" description="Helical" evidence="1">
    <location>
        <begin position="20"/>
        <end position="38"/>
    </location>
</feature>
<feature type="transmembrane region" description="Helical" evidence="1">
    <location>
        <begin position="233"/>
        <end position="256"/>
    </location>
</feature>
<sequence length="271" mass="30353">MFKSLLLYEFEKFWSKKMNIVCFIAIPLIVLLSLKFTLESNQLTKVMSPAFSSNLNFHITSLQEMLLSAFNAIVIIFCALSFHEEYRKGNLRSVFVRGISIGGLYVAKSVVVAVNIFLVLLLQLNVFILAGLVVLPKVQEAALFFKDGLYGMNEISLYSVKFYLLAYMSLLAFSSIVEFISLKCKSITSVIALSLGFLVASMLYVIVLGVYFGKGSSILVFQALSIPYVQFKGSASFAAGITNMFIYSSAILFMFFKLLSYRTFTSKDYLD</sequence>
<feature type="transmembrane region" description="Helical" evidence="1">
    <location>
        <begin position="104"/>
        <end position="135"/>
    </location>
</feature>
<keyword evidence="3" id="KW-1185">Reference proteome</keyword>
<feature type="transmembrane region" description="Helical" evidence="1">
    <location>
        <begin position="155"/>
        <end position="177"/>
    </location>
</feature>
<accession>A0A073KES2</accession>
<evidence type="ECO:0000256" key="1">
    <source>
        <dbReference type="SAM" id="Phobius"/>
    </source>
</evidence>
<dbReference type="STRING" id="574375.AZF08_11050"/>
<dbReference type="PANTHER" id="PTHR37305">
    <property type="entry name" value="INTEGRAL MEMBRANE PROTEIN-RELATED"/>
    <property type="match status" value="1"/>
</dbReference>
<dbReference type="PANTHER" id="PTHR37305:SF1">
    <property type="entry name" value="MEMBRANE PROTEIN"/>
    <property type="match status" value="1"/>
</dbReference>
<dbReference type="Proteomes" id="UP000027778">
    <property type="component" value="Unassembled WGS sequence"/>
</dbReference>
<feature type="transmembrane region" description="Helical" evidence="1">
    <location>
        <begin position="65"/>
        <end position="83"/>
    </location>
</feature>
<feature type="transmembrane region" description="Helical" evidence="1">
    <location>
        <begin position="189"/>
        <end position="213"/>
    </location>
</feature>
<dbReference type="OrthoDB" id="2677990at2"/>
<dbReference type="RefSeq" id="WP_033673648.1">
    <property type="nucleotide sequence ID" value="NZ_JOTM01000003.1"/>
</dbReference>
<keyword evidence="1" id="KW-0472">Membrane</keyword>
<gene>
    <name evidence="2" type="ORF">BAGA_17935</name>
</gene>
<keyword evidence="1" id="KW-0812">Transmembrane</keyword>
<proteinExistence type="predicted"/>
<keyword evidence="1" id="KW-1133">Transmembrane helix</keyword>
<dbReference type="EMBL" id="JOTM01000003">
    <property type="protein sequence ID" value="KEK24986.1"/>
    <property type="molecule type" value="Genomic_DNA"/>
</dbReference>
<dbReference type="Pfam" id="PF12730">
    <property type="entry name" value="ABC2_membrane_4"/>
    <property type="match status" value="1"/>
</dbReference>
<organism evidence="2 3">
    <name type="scientific">Bacillus gaemokensis</name>
    <dbReference type="NCBI Taxonomy" id="574375"/>
    <lineage>
        <taxon>Bacteria</taxon>
        <taxon>Bacillati</taxon>
        <taxon>Bacillota</taxon>
        <taxon>Bacilli</taxon>
        <taxon>Bacillales</taxon>
        <taxon>Bacillaceae</taxon>
        <taxon>Bacillus</taxon>
        <taxon>Bacillus cereus group</taxon>
    </lineage>
</organism>
<name>A0A073KES2_9BACI</name>